<accession>A0AAW0ECL8</accession>
<organism evidence="7 8">
    <name type="scientific">Paramarasmius palmivorus</name>
    <dbReference type="NCBI Taxonomy" id="297713"/>
    <lineage>
        <taxon>Eukaryota</taxon>
        <taxon>Fungi</taxon>
        <taxon>Dikarya</taxon>
        <taxon>Basidiomycota</taxon>
        <taxon>Agaricomycotina</taxon>
        <taxon>Agaricomycetes</taxon>
        <taxon>Agaricomycetidae</taxon>
        <taxon>Agaricales</taxon>
        <taxon>Marasmiineae</taxon>
        <taxon>Marasmiaceae</taxon>
        <taxon>Paramarasmius</taxon>
    </lineage>
</organism>
<evidence type="ECO:0000313" key="7">
    <source>
        <dbReference type="EMBL" id="KAK7062630.1"/>
    </source>
</evidence>
<feature type="transmembrane region" description="Helical" evidence="6">
    <location>
        <begin position="81"/>
        <end position="101"/>
    </location>
</feature>
<keyword evidence="2" id="KW-0813">Transport</keyword>
<dbReference type="InterPro" id="IPR002293">
    <property type="entry name" value="AA/rel_permease1"/>
</dbReference>
<keyword evidence="5 6" id="KW-0472">Membrane</keyword>
<evidence type="ECO:0008006" key="9">
    <source>
        <dbReference type="Google" id="ProtNLM"/>
    </source>
</evidence>
<keyword evidence="3 6" id="KW-0812">Transmembrane</keyword>
<feature type="transmembrane region" description="Helical" evidence="6">
    <location>
        <begin position="192"/>
        <end position="218"/>
    </location>
</feature>
<evidence type="ECO:0000256" key="4">
    <source>
        <dbReference type="ARBA" id="ARBA00022989"/>
    </source>
</evidence>
<dbReference type="Gene3D" id="1.20.1740.10">
    <property type="entry name" value="Amino acid/polyamine transporter I"/>
    <property type="match status" value="1"/>
</dbReference>
<evidence type="ECO:0000256" key="2">
    <source>
        <dbReference type="ARBA" id="ARBA00022448"/>
    </source>
</evidence>
<sequence>MAGVYDAPIHMSEEAKNAAVVIPWTIITTIGSTLILGWAINVALAFSMGSDTQAILDSSVGQPMATEVQILLRSFGTKGSVAIWSVIVVVQFGIGTVQLTTCSRQLFAFCRDGALPLSRWTYRVNSKTHSPIRAVWMSAFLSILLGALSFAGPNAINAVFALVITGQYTAYSIPIAARWLGGRPFKAGPVSLGSWGLPIAVVALVWMAFMSVIVMFPADPNPGVSGMNYTVVVHGWYSPS</sequence>
<name>A0AAW0ECL8_9AGAR</name>
<dbReference type="PANTHER" id="PTHR45649">
    <property type="entry name" value="AMINO-ACID PERMEASE BAT1"/>
    <property type="match status" value="1"/>
</dbReference>
<gene>
    <name evidence="7" type="ORF">VNI00_000118</name>
</gene>
<comment type="subcellular location">
    <subcellularLocation>
        <location evidence="1">Membrane</location>
        <topology evidence="1">Multi-pass membrane protein</topology>
    </subcellularLocation>
</comment>
<dbReference type="Proteomes" id="UP001383192">
    <property type="component" value="Unassembled WGS sequence"/>
</dbReference>
<feature type="transmembrane region" description="Helical" evidence="6">
    <location>
        <begin position="134"/>
        <end position="152"/>
    </location>
</feature>
<keyword evidence="8" id="KW-1185">Reference proteome</keyword>
<evidence type="ECO:0000256" key="1">
    <source>
        <dbReference type="ARBA" id="ARBA00004141"/>
    </source>
</evidence>
<feature type="transmembrane region" description="Helical" evidence="6">
    <location>
        <begin position="21"/>
        <end position="40"/>
    </location>
</feature>
<evidence type="ECO:0000256" key="3">
    <source>
        <dbReference type="ARBA" id="ARBA00022692"/>
    </source>
</evidence>
<dbReference type="EMBL" id="JAYKXP010000001">
    <property type="protein sequence ID" value="KAK7062630.1"/>
    <property type="molecule type" value="Genomic_DNA"/>
</dbReference>
<proteinExistence type="predicted"/>
<dbReference type="Pfam" id="PF13520">
    <property type="entry name" value="AA_permease_2"/>
    <property type="match status" value="1"/>
</dbReference>
<dbReference type="AlphaFoldDB" id="A0AAW0ECL8"/>
<evidence type="ECO:0000256" key="6">
    <source>
        <dbReference type="SAM" id="Phobius"/>
    </source>
</evidence>
<dbReference type="GO" id="GO:0016020">
    <property type="term" value="C:membrane"/>
    <property type="evidence" value="ECO:0007669"/>
    <property type="project" value="UniProtKB-SubCell"/>
</dbReference>
<dbReference type="PANTHER" id="PTHR45649:SF6">
    <property type="entry name" value="GABA-SPECIFIC PERMEASE"/>
    <property type="match status" value="1"/>
</dbReference>
<reference evidence="7 8" key="1">
    <citation type="submission" date="2024-01" db="EMBL/GenBank/DDBJ databases">
        <title>A draft genome for a cacao thread blight-causing isolate of Paramarasmius palmivorus.</title>
        <authorList>
            <person name="Baruah I.K."/>
            <person name="Bukari Y."/>
            <person name="Amoako-Attah I."/>
            <person name="Meinhardt L.W."/>
            <person name="Bailey B.A."/>
            <person name="Cohen S.P."/>
        </authorList>
    </citation>
    <scope>NUCLEOTIDE SEQUENCE [LARGE SCALE GENOMIC DNA]</scope>
    <source>
        <strain evidence="7 8">GH-12</strain>
    </source>
</reference>
<comment type="caution">
    <text evidence="7">The sequence shown here is derived from an EMBL/GenBank/DDBJ whole genome shotgun (WGS) entry which is preliminary data.</text>
</comment>
<feature type="transmembrane region" description="Helical" evidence="6">
    <location>
        <begin position="158"/>
        <end position="180"/>
    </location>
</feature>
<protein>
    <recommendedName>
        <fullName evidence="9">Amino acid transporter</fullName>
    </recommendedName>
</protein>
<keyword evidence="4 6" id="KW-1133">Transmembrane helix</keyword>
<evidence type="ECO:0000256" key="5">
    <source>
        <dbReference type="ARBA" id="ARBA00023136"/>
    </source>
</evidence>
<evidence type="ECO:0000313" key="8">
    <source>
        <dbReference type="Proteomes" id="UP001383192"/>
    </source>
</evidence>
<dbReference type="GO" id="GO:0022857">
    <property type="term" value="F:transmembrane transporter activity"/>
    <property type="evidence" value="ECO:0007669"/>
    <property type="project" value="InterPro"/>
</dbReference>